<dbReference type="HOGENOM" id="CLU_632080_0_0_1"/>
<dbReference type="PROSITE" id="PS51034">
    <property type="entry name" value="ZP_2"/>
    <property type="match status" value="1"/>
</dbReference>
<dbReference type="OMA" id="WGEDNAN"/>
<feature type="transmembrane region" description="Helical" evidence="5">
    <location>
        <begin position="301"/>
        <end position="334"/>
    </location>
</feature>
<feature type="domain" description="ZP" evidence="6">
    <location>
        <begin position="1"/>
        <end position="248"/>
    </location>
</feature>
<evidence type="ECO:0000256" key="2">
    <source>
        <dbReference type="ARBA" id="ARBA00023157"/>
    </source>
</evidence>
<proteinExistence type="predicted"/>
<dbReference type="Gene3D" id="2.60.40.3210">
    <property type="entry name" value="Zona pellucida, ZP-N domain"/>
    <property type="match status" value="1"/>
</dbReference>
<evidence type="ECO:0000256" key="3">
    <source>
        <dbReference type="ARBA" id="ARBA00023180"/>
    </source>
</evidence>
<dbReference type="Pfam" id="PF00100">
    <property type="entry name" value="Zona_pellucida"/>
    <property type="match status" value="1"/>
</dbReference>
<name>A7SFX2_NEMVE</name>
<evidence type="ECO:0000256" key="5">
    <source>
        <dbReference type="SAM" id="Phobius"/>
    </source>
</evidence>
<keyword evidence="8" id="KW-1185">Reference proteome</keyword>
<sequence length="434" mass="49394">MTVYLRRDFLADFYLEDLRLRDTSCEFQSSQNWTHFELVVPLMRCGTESRHTNESLIYSNIVRQKPIDPNAFINRMPIIEIPLQCAYAKRVSATYVDLETTKKKLDLNIRDGAGEFSLRMDLYKDSTYSDPIKPSSFPLSVTVNARLYFQLLVDTPDKSLSIIADACYATPNRAPSEKARYDIITDKCPRDATLQTHPSPHSGAQRFSFQSFQFVSSKGTPHVFIHCEVRVCKATDESSSCARGCEEPLVQKRLKRSERENEDVYNLERGPIILVLVDRPEPHPERRGDRMYVNTDDPMCMFFLCSVGVSAVSMPWILVAMGVVCLLCLVVVGYTQRELWRAKREKDAWDKMILPEPDWALTNPHHDGPDGKTSDGNKTDSEIQDSNKKESVTDKISLDACNIMSDPNKENTDVDKMISGTNRIVPDPERTTTL</sequence>
<dbReference type="eggNOG" id="ENOG502RSDM">
    <property type="taxonomic scope" value="Eukaryota"/>
</dbReference>
<dbReference type="InterPro" id="IPR055356">
    <property type="entry name" value="ZP-N"/>
</dbReference>
<dbReference type="Gene3D" id="2.60.40.4100">
    <property type="entry name" value="Zona pellucida, ZP-C domain"/>
    <property type="match status" value="1"/>
</dbReference>
<feature type="compositionally biased region" description="Basic and acidic residues" evidence="4">
    <location>
        <begin position="364"/>
        <end position="397"/>
    </location>
</feature>
<dbReference type="Pfam" id="PF23344">
    <property type="entry name" value="ZP-N"/>
    <property type="match status" value="1"/>
</dbReference>
<evidence type="ECO:0000313" key="8">
    <source>
        <dbReference type="Proteomes" id="UP000001593"/>
    </source>
</evidence>
<gene>
    <name evidence="7" type="ORF">NEMVEDRAFT_v1g211658</name>
</gene>
<dbReference type="InterPro" id="IPR001507">
    <property type="entry name" value="ZP_dom"/>
</dbReference>
<keyword evidence="5" id="KW-1133">Transmembrane helix</keyword>
<dbReference type="PANTHER" id="PTHR14002:SF43">
    <property type="entry name" value="DELTA-LIKE PROTEIN"/>
    <property type="match status" value="1"/>
</dbReference>
<keyword evidence="3" id="KW-0325">Glycoprotein</keyword>
<dbReference type="EMBL" id="DS469647">
    <property type="protein sequence ID" value="EDO37401.1"/>
    <property type="molecule type" value="Genomic_DNA"/>
</dbReference>
<evidence type="ECO:0000256" key="4">
    <source>
        <dbReference type="SAM" id="MobiDB-lite"/>
    </source>
</evidence>
<dbReference type="PANTHER" id="PTHR14002">
    <property type="entry name" value="ENDOGLIN/TGF-BETA RECEPTOR TYPE III"/>
    <property type="match status" value="1"/>
</dbReference>
<dbReference type="InterPro" id="IPR048290">
    <property type="entry name" value="ZP_chr"/>
</dbReference>
<accession>A7SFX2</accession>
<dbReference type="InterPro" id="IPR042235">
    <property type="entry name" value="ZP-C_dom"/>
</dbReference>
<dbReference type="InterPro" id="IPR055355">
    <property type="entry name" value="ZP-C"/>
</dbReference>
<dbReference type="PhylomeDB" id="A7SFX2"/>
<dbReference type="SMART" id="SM00241">
    <property type="entry name" value="ZP"/>
    <property type="match status" value="1"/>
</dbReference>
<organism evidence="7 8">
    <name type="scientific">Nematostella vectensis</name>
    <name type="common">Starlet sea anemone</name>
    <dbReference type="NCBI Taxonomy" id="45351"/>
    <lineage>
        <taxon>Eukaryota</taxon>
        <taxon>Metazoa</taxon>
        <taxon>Cnidaria</taxon>
        <taxon>Anthozoa</taxon>
        <taxon>Hexacorallia</taxon>
        <taxon>Actiniaria</taxon>
        <taxon>Edwardsiidae</taxon>
        <taxon>Nematostella</taxon>
    </lineage>
</organism>
<feature type="region of interest" description="Disordered" evidence="4">
    <location>
        <begin position="359"/>
        <end position="434"/>
    </location>
</feature>
<keyword evidence="1" id="KW-0732">Signal</keyword>
<dbReference type="PRINTS" id="PR00023">
    <property type="entry name" value="ZPELLUCIDA"/>
</dbReference>
<feature type="compositionally biased region" description="Basic and acidic residues" evidence="4">
    <location>
        <begin position="407"/>
        <end position="416"/>
    </location>
</feature>
<protein>
    <recommendedName>
        <fullName evidence="6">ZP domain-containing protein</fullName>
    </recommendedName>
</protein>
<dbReference type="Proteomes" id="UP000001593">
    <property type="component" value="Unassembled WGS sequence"/>
</dbReference>
<keyword evidence="5" id="KW-0812">Transmembrane</keyword>
<dbReference type="AlphaFoldDB" id="A7SFX2"/>
<keyword evidence="2" id="KW-1015">Disulfide bond</keyword>
<evidence type="ECO:0000313" key="7">
    <source>
        <dbReference type="EMBL" id="EDO37401.1"/>
    </source>
</evidence>
<evidence type="ECO:0000259" key="6">
    <source>
        <dbReference type="PROSITE" id="PS51034"/>
    </source>
</evidence>
<reference evidence="7 8" key="1">
    <citation type="journal article" date="2007" name="Science">
        <title>Sea anemone genome reveals ancestral eumetazoan gene repertoire and genomic organization.</title>
        <authorList>
            <person name="Putnam N.H."/>
            <person name="Srivastava M."/>
            <person name="Hellsten U."/>
            <person name="Dirks B."/>
            <person name="Chapman J."/>
            <person name="Salamov A."/>
            <person name="Terry A."/>
            <person name="Shapiro H."/>
            <person name="Lindquist E."/>
            <person name="Kapitonov V.V."/>
            <person name="Jurka J."/>
            <person name="Genikhovich G."/>
            <person name="Grigoriev I.V."/>
            <person name="Lucas S.M."/>
            <person name="Steele R.E."/>
            <person name="Finnerty J.R."/>
            <person name="Technau U."/>
            <person name="Martindale M.Q."/>
            <person name="Rokhsar D.S."/>
        </authorList>
    </citation>
    <scope>NUCLEOTIDE SEQUENCE [LARGE SCALE GENOMIC DNA]</scope>
    <source>
        <strain evidence="8">CH2 X CH6</strain>
    </source>
</reference>
<evidence type="ECO:0000256" key="1">
    <source>
        <dbReference type="ARBA" id="ARBA00022729"/>
    </source>
</evidence>
<dbReference type="InParanoid" id="A7SFX2"/>
<keyword evidence="5" id="KW-0472">Membrane</keyword>